<feature type="DNA-binding region" description="H-T-H motif" evidence="4">
    <location>
        <begin position="33"/>
        <end position="52"/>
    </location>
</feature>
<dbReference type="Pfam" id="PF16925">
    <property type="entry name" value="TetR_C_13"/>
    <property type="match status" value="1"/>
</dbReference>
<dbReference type="InterPro" id="IPR011075">
    <property type="entry name" value="TetR_C"/>
</dbReference>
<dbReference type="PANTHER" id="PTHR47506:SF6">
    <property type="entry name" value="HTH-TYPE TRANSCRIPTIONAL REPRESSOR NEMR"/>
    <property type="match status" value="1"/>
</dbReference>
<protein>
    <submittedName>
        <fullName evidence="6">AcrR family transcriptional regulator</fullName>
    </submittedName>
</protein>
<organism evidence="6 7">
    <name type="scientific">Quisquiliibacterium transsilvanicum</name>
    <dbReference type="NCBI Taxonomy" id="1549638"/>
    <lineage>
        <taxon>Bacteria</taxon>
        <taxon>Pseudomonadati</taxon>
        <taxon>Pseudomonadota</taxon>
        <taxon>Betaproteobacteria</taxon>
        <taxon>Burkholderiales</taxon>
        <taxon>Burkholderiaceae</taxon>
        <taxon>Quisquiliibacterium</taxon>
    </lineage>
</organism>
<gene>
    <name evidence="6" type="ORF">HNQ70_001814</name>
</gene>
<dbReference type="GO" id="GO:0003677">
    <property type="term" value="F:DNA binding"/>
    <property type="evidence" value="ECO:0007669"/>
    <property type="project" value="UniProtKB-UniRule"/>
</dbReference>
<dbReference type="InterPro" id="IPR001647">
    <property type="entry name" value="HTH_TetR"/>
</dbReference>
<evidence type="ECO:0000256" key="1">
    <source>
        <dbReference type="ARBA" id="ARBA00023015"/>
    </source>
</evidence>
<reference evidence="6 7" key="1">
    <citation type="submission" date="2020-08" db="EMBL/GenBank/DDBJ databases">
        <title>Genomic Encyclopedia of Type Strains, Phase IV (KMG-IV): sequencing the most valuable type-strain genomes for metagenomic binning, comparative biology and taxonomic classification.</title>
        <authorList>
            <person name="Goeker M."/>
        </authorList>
    </citation>
    <scope>NUCLEOTIDE SEQUENCE [LARGE SCALE GENOMIC DNA]</scope>
    <source>
        <strain evidence="6 7">DSM 29781</strain>
    </source>
</reference>
<keyword evidence="3" id="KW-0804">Transcription</keyword>
<name>A0A7W8HGU1_9BURK</name>
<dbReference type="PANTHER" id="PTHR47506">
    <property type="entry name" value="TRANSCRIPTIONAL REGULATORY PROTEIN"/>
    <property type="match status" value="1"/>
</dbReference>
<keyword evidence="7" id="KW-1185">Reference proteome</keyword>
<comment type="caution">
    <text evidence="6">The sequence shown here is derived from an EMBL/GenBank/DDBJ whole genome shotgun (WGS) entry which is preliminary data.</text>
</comment>
<dbReference type="Gene3D" id="1.10.357.10">
    <property type="entry name" value="Tetracycline Repressor, domain 2"/>
    <property type="match status" value="1"/>
</dbReference>
<dbReference type="EMBL" id="JACHGB010000003">
    <property type="protein sequence ID" value="MBB5271804.1"/>
    <property type="molecule type" value="Genomic_DNA"/>
</dbReference>
<evidence type="ECO:0000313" key="7">
    <source>
        <dbReference type="Proteomes" id="UP000532440"/>
    </source>
</evidence>
<evidence type="ECO:0000256" key="4">
    <source>
        <dbReference type="PROSITE-ProRule" id="PRU00335"/>
    </source>
</evidence>
<dbReference type="SUPFAM" id="SSF46689">
    <property type="entry name" value="Homeodomain-like"/>
    <property type="match status" value="1"/>
</dbReference>
<sequence length="214" mass="23707">MRPLSMKKGEQTRAAIVEAALGVAASHGLEGITIGGLAERMKMSKSGVFAHFGSREDLQIAVLKAYERRFVDDVLMPALRDRRGLPRLRAMFGRWIERSALEAARGCIWVSGASEYDDRPGAVREELVAMVRSWQRELSRAIQQAIEAGELVAGTDPADLVFDLYGVILVLHHDARLLNNPEAALRARRAFDRLLRAYGAAPDSNDRPISTQTR</sequence>
<dbReference type="RefSeq" id="WP_246434847.1">
    <property type="nucleotide sequence ID" value="NZ_BAABEW010000001.1"/>
</dbReference>
<evidence type="ECO:0000313" key="6">
    <source>
        <dbReference type="EMBL" id="MBB5271804.1"/>
    </source>
</evidence>
<dbReference type="InterPro" id="IPR036271">
    <property type="entry name" value="Tet_transcr_reg_TetR-rel_C_sf"/>
</dbReference>
<keyword evidence="2 4" id="KW-0238">DNA-binding</keyword>
<accession>A0A7W8HGU1</accession>
<feature type="domain" description="HTH tetR-type" evidence="5">
    <location>
        <begin position="10"/>
        <end position="70"/>
    </location>
</feature>
<dbReference type="SUPFAM" id="SSF48498">
    <property type="entry name" value="Tetracyclin repressor-like, C-terminal domain"/>
    <property type="match status" value="1"/>
</dbReference>
<evidence type="ECO:0000256" key="2">
    <source>
        <dbReference type="ARBA" id="ARBA00023125"/>
    </source>
</evidence>
<evidence type="ECO:0000259" key="5">
    <source>
        <dbReference type="PROSITE" id="PS50977"/>
    </source>
</evidence>
<proteinExistence type="predicted"/>
<dbReference type="AlphaFoldDB" id="A0A7W8HGU1"/>
<keyword evidence="1" id="KW-0805">Transcription regulation</keyword>
<dbReference type="Gene3D" id="1.10.10.60">
    <property type="entry name" value="Homeodomain-like"/>
    <property type="match status" value="1"/>
</dbReference>
<dbReference type="Proteomes" id="UP000532440">
    <property type="component" value="Unassembled WGS sequence"/>
</dbReference>
<dbReference type="PROSITE" id="PS50977">
    <property type="entry name" value="HTH_TETR_2"/>
    <property type="match status" value="1"/>
</dbReference>
<dbReference type="Pfam" id="PF00440">
    <property type="entry name" value="TetR_N"/>
    <property type="match status" value="1"/>
</dbReference>
<dbReference type="InterPro" id="IPR009057">
    <property type="entry name" value="Homeodomain-like_sf"/>
</dbReference>
<evidence type="ECO:0000256" key="3">
    <source>
        <dbReference type="ARBA" id="ARBA00023163"/>
    </source>
</evidence>